<name>A0A1Y1SZE2_9FLAO</name>
<evidence type="ECO:0000313" key="2">
    <source>
        <dbReference type="Proteomes" id="UP000192746"/>
    </source>
</evidence>
<accession>A0A1Y1SZE2</accession>
<reference evidence="1 2" key="1">
    <citation type="submission" date="2013-04" db="EMBL/GenBank/DDBJ databases">
        <title>Zunongwangia sp. 22II14-10F7 Genome Sequencing.</title>
        <authorList>
            <person name="Lai Q."/>
            <person name="Shao Z."/>
        </authorList>
    </citation>
    <scope>NUCLEOTIDE SEQUENCE [LARGE SCALE GENOMIC DNA]</scope>
    <source>
        <strain evidence="1 2">22II14-10F7</strain>
    </source>
</reference>
<comment type="caution">
    <text evidence="1">The sequence shown here is derived from an EMBL/GenBank/DDBJ whole genome shotgun (WGS) entry which is preliminary data.</text>
</comment>
<organism evidence="1 2">
    <name type="scientific">Zunongwangia atlantica 22II14-10F7</name>
    <dbReference type="NCBI Taxonomy" id="1185767"/>
    <lineage>
        <taxon>Bacteria</taxon>
        <taxon>Pseudomonadati</taxon>
        <taxon>Bacteroidota</taxon>
        <taxon>Flavobacteriia</taxon>
        <taxon>Flavobacteriales</taxon>
        <taxon>Flavobacteriaceae</taxon>
        <taxon>Zunongwangia</taxon>
    </lineage>
</organism>
<sequence>MVNLIQFKFNFLSLEDIDFIIHQNSVQLMALWGISYYDAKYYVERVMKKFAKEGIVQNVLDEQIISIFEGRNNRNFAREHRRIGGLAQPLAYA</sequence>
<dbReference type="RefSeq" id="WP_084843361.1">
    <property type="nucleotide sequence ID" value="NZ_ARYN01000027.1"/>
</dbReference>
<dbReference type="AlphaFoldDB" id="A0A1Y1SZE2"/>
<protein>
    <submittedName>
        <fullName evidence="1">Uncharacterized protein</fullName>
    </submittedName>
</protein>
<gene>
    <name evidence="1" type="ORF">IIF7_19494</name>
</gene>
<dbReference type="STRING" id="1185767.IIF7_19494"/>
<dbReference type="Proteomes" id="UP000192746">
    <property type="component" value="Unassembled WGS sequence"/>
</dbReference>
<dbReference type="EMBL" id="ARYN01000027">
    <property type="protein sequence ID" value="ORL43715.1"/>
    <property type="molecule type" value="Genomic_DNA"/>
</dbReference>
<keyword evidence="2" id="KW-1185">Reference proteome</keyword>
<evidence type="ECO:0000313" key="1">
    <source>
        <dbReference type="EMBL" id="ORL43715.1"/>
    </source>
</evidence>
<dbReference type="OrthoDB" id="9843818at2"/>
<proteinExistence type="predicted"/>